<dbReference type="GO" id="GO:0006508">
    <property type="term" value="P:proteolysis"/>
    <property type="evidence" value="ECO:0007669"/>
    <property type="project" value="UniProtKB-KW"/>
</dbReference>
<dbReference type="PANTHER" id="PTHR48449:SF1">
    <property type="entry name" value="DUF1985 DOMAIN-CONTAINING PROTEIN"/>
    <property type="match status" value="1"/>
</dbReference>
<comment type="caution">
    <text evidence="5">The sequence shown here is derived from an EMBL/GenBank/DDBJ whole genome shotgun (WGS) entry which is preliminary data.</text>
</comment>
<feature type="domain" description="Ubiquitin-like protease family profile" evidence="4">
    <location>
        <begin position="672"/>
        <end position="869"/>
    </location>
</feature>
<dbReference type="InterPro" id="IPR003653">
    <property type="entry name" value="Peptidase_C48_C"/>
</dbReference>
<feature type="region of interest" description="Disordered" evidence="3">
    <location>
        <begin position="1"/>
        <end position="28"/>
    </location>
</feature>
<keyword evidence="6" id="KW-1185">Reference proteome</keyword>
<gene>
    <name evidence="5" type="ORF">ISN44_As11g030240</name>
</gene>
<evidence type="ECO:0000256" key="3">
    <source>
        <dbReference type="SAM" id="MobiDB-lite"/>
    </source>
</evidence>
<name>A0A8T1ZFQ7_ARASU</name>
<dbReference type="Pfam" id="PF02902">
    <property type="entry name" value="Peptidase_C48"/>
    <property type="match status" value="1"/>
</dbReference>
<proteinExistence type="predicted"/>
<evidence type="ECO:0000259" key="4">
    <source>
        <dbReference type="PROSITE" id="PS50600"/>
    </source>
</evidence>
<dbReference type="GO" id="GO:0008234">
    <property type="term" value="F:cysteine-type peptidase activity"/>
    <property type="evidence" value="ECO:0007669"/>
    <property type="project" value="InterPro"/>
</dbReference>
<evidence type="ECO:0000256" key="1">
    <source>
        <dbReference type="ARBA" id="ARBA00022670"/>
    </source>
</evidence>
<accession>A0A8T1ZFQ7</accession>
<organism evidence="5 6">
    <name type="scientific">Arabidopsis suecica</name>
    <name type="common">Swedish thale-cress</name>
    <name type="synonym">Cardaminopsis suecica</name>
    <dbReference type="NCBI Taxonomy" id="45249"/>
    <lineage>
        <taxon>Eukaryota</taxon>
        <taxon>Viridiplantae</taxon>
        <taxon>Streptophyta</taxon>
        <taxon>Embryophyta</taxon>
        <taxon>Tracheophyta</taxon>
        <taxon>Spermatophyta</taxon>
        <taxon>Magnoliopsida</taxon>
        <taxon>eudicotyledons</taxon>
        <taxon>Gunneridae</taxon>
        <taxon>Pentapetalae</taxon>
        <taxon>rosids</taxon>
        <taxon>malvids</taxon>
        <taxon>Brassicales</taxon>
        <taxon>Brassicaceae</taxon>
        <taxon>Camelineae</taxon>
        <taxon>Arabidopsis</taxon>
    </lineage>
</organism>
<dbReference type="EMBL" id="JAEFBJ010000011">
    <property type="protein sequence ID" value="KAG7557023.1"/>
    <property type="molecule type" value="Genomic_DNA"/>
</dbReference>
<dbReference type="Proteomes" id="UP000694251">
    <property type="component" value="Chromosome 11"/>
</dbReference>
<dbReference type="InterPro" id="IPR015410">
    <property type="entry name" value="DUF1985"/>
</dbReference>
<dbReference type="PROSITE" id="PS50600">
    <property type="entry name" value="ULP_PROTEASE"/>
    <property type="match status" value="1"/>
</dbReference>
<dbReference type="AlphaFoldDB" id="A0A8T1ZFQ7"/>
<protein>
    <submittedName>
        <fullName evidence="5">Ulp1 protease family C-terminal catalytic domain</fullName>
    </submittedName>
</protein>
<evidence type="ECO:0000313" key="6">
    <source>
        <dbReference type="Proteomes" id="UP000694251"/>
    </source>
</evidence>
<reference evidence="5 6" key="1">
    <citation type="submission" date="2020-12" db="EMBL/GenBank/DDBJ databases">
        <title>Concerted genomic and epigenomic changes stabilize Arabidopsis allopolyploids.</title>
        <authorList>
            <person name="Chen Z."/>
        </authorList>
    </citation>
    <scope>NUCLEOTIDE SEQUENCE [LARGE SCALE GENOMIC DNA]</scope>
    <source>
        <strain evidence="5">As9502</strain>
        <tissue evidence="5">Leaf</tissue>
    </source>
</reference>
<keyword evidence="1 5" id="KW-0645">Protease</keyword>
<dbReference type="OrthoDB" id="1930729at2759"/>
<dbReference type="Pfam" id="PF09331">
    <property type="entry name" value="DUF1985"/>
    <property type="match status" value="1"/>
</dbReference>
<keyword evidence="2" id="KW-0378">Hydrolase</keyword>
<evidence type="ECO:0000256" key="2">
    <source>
        <dbReference type="ARBA" id="ARBA00022801"/>
    </source>
</evidence>
<evidence type="ECO:0000313" key="5">
    <source>
        <dbReference type="EMBL" id="KAG7557023.1"/>
    </source>
</evidence>
<dbReference type="PANTHER" id="PTHR48449">
    <property type="entry name" value="DUF1985 DOMAIN-CONTAINING PROTEIN"/>
    <property type="match status" value="1"/>
</dbReference>
<sequence length="1079" mass="120706">MVTTRSSRLREAEVTSDPSRESPTVGRRSGFRHIVDAEERIIPPAVRNRHSSVGNRRRRREGHWRYKNSECRLKRRCVSPVAGEAYSYSSSNDGHESESSMSVNVSASEVDETVKEMLPHRNFSTDRYPRKGRVNSYSKPQYLVDILTILDGTPELEILMNSPVRSLFSLPVRRCSLSGKLVHNMLCRQIVTNNADEIWFTFGGHPLRFSLEEFEKVTGLPCGPYPDQLTIASKQRQAEGAAPFLNTLLGAEMDVTIEGIVNILKAEPGMDGWKKLRLVLIIIVEGILICGTQPIRPGSAYVEMVKNLDFFLSFPWGRLAFQRTVRMLKVGEKICSQSTIVKKLKQKSLVVHGFPIAIQLMIFDSIPLLLRYLPSYYDAQTFSDRLLSTLPPLKTYHTENILAVENDEQLEVFQNINLTVVDIKADWVGGDDSLDKLCICKKKSDMPCNCGSSFAYDEKGKSAVGTCTSGGVDNGSEIAKLWVEVAWMKKLQSSSIGMLRASIVSDINSLVGLTKCLNCRSSPRICHAEDPLSVRTASEACGAQPAELLYSCHQNDSAVDAVLPQPADAQKLSLSPDNVHICTGNVNPDLLPGKVPNDRLLTESSRSQTVSPCNVLVPAPALHCSDRVSQKLDQCPSHLNPTDCTPPTQLLSDRFKEQLQKYRKSSYDIEGCDVGKTFFAEIYTPQCWLFRTHIDFMVRSFWNKCGSHLASSNIVVVDSLLTQLLSAQYCSFVQACSPSTFVWHPLLASCVEGTLGDRSEKTRWLKDIHTVYTPMNWGNRHWVCLVILLSTWHIDILDPLLTETSDVKVSSFMAPLVRMLPHLIMSACEPDDIEHVDSTFFSYSRLEGLAQNSRGGDCRAYAIKFIEMHSHGYEANHLSDFSNSMVDNFRMEFALDVYKDFIGKLRLAFSPGVLCLLPLDEFFNNAELINEGSSVRCFFKKCVAAQNPVAIYIESLRIAAQTGDISLAIDMLFSVDVVSDYNIFARGIFLITADFTEPGIATISSLFSRVGSVAQMDVIGNVVDRHLLIFRLVTRRLFANLRVVDSIPSCLGGHCTVQSRCLNCFLFWFVVKFNNVLRR</sequence>